<accession>A0A9N9DT54</accession>
<comment type="caution">
    <text evidence="2">The sequence shown here is derived from an EMBL/GenBank/DDBJ whole genome shotgun (WGS) entry which is preliminary data.</text>
</comment>
<feature type="compositionally biased region" description="Basic and acidic residues" evidence="1">
    <location>
        <begin position="93"/>
        <end position="103"/>
    </location>
</feature>
<feature type="compositionally biased region" description="Polar residues" evidence="1">
    <location>
        <begin position="77"/>
        <end position="92"/>
    </location>
</feature>
<feature type="compositionally biased region" description="Low complexity" evidence="1">
    <location>
        <begin position="50"/>
        <end position="76"/>
    </location>
</feature>
<dbReference type="Proteomes" id="UP000789572">
    <property type="component" value="Unassembled WGS sequence"/>
</dbReference>
<reference evidence="2" key="1">
    <citation type="submission" date="2021-06" db="EMBL/GenBank/DDBJ databases">
        <authorList>
            <person name="Kallberg Y."/>
            <person name="Tangrot J."/>
            <person name="Rosling A."/>
        </authorList>
    </citation>
    <scope>NUCLEOTIDE SEQUENCE</scope>
    <source>
        <strain evidence="2">IA702</strain>
    </source>
</reference>
<keyword evidence="3" id="KW-1185">Reference proteome</keyword>
<protein>
    <submittedName>
        <fullName evidence="2">9081_t:CDS:1</fullName>
    </submittedName>
</protein>
<name>A0A9N9DT54_9GLOM</name>
<evidence type="ECO:0000313" key="3">
    <source>
        <dbReference type="Proteomes" id="UP000789572"/>
    </source>
</evidence>
<feature type="non-terminal residue" evidence="2">
    <location>
        <position position="353"/>
    </location>
</feature>
<feature type="non-terminal residue" evidence="2">
    <location>
        <position position="1"/>
    </location>
</feature>
<proteinExistence type="predicted"/>
<dbReference type="EMBL" id="CAJVPJ010004391">
    <property type="protein sequence ID" value="CAG8651555.1"/>
    <property type="molecule type" value="Genomic_DNA"/>
</dbReference>
<feature type="region of interest" description="Disordered" evidence="1">
    <location>
        <begin position="1"/>
        <end position="103"/>
    </location>
</feature>
<evidence type="ECO:0000313" key="2">
    <source>
        <dbReference type="EMBL" id="CAG8651555.1"/>
    </source>
</evidence>
<gene>
    <name evidence="2" type="ORF">POCULU_LOCUS9976</name>
</gene>
<dbReference type="AlphaFoldDB" id="A0A9N9DT54"/>
<evidence type="ECO:0000256" key="1">
    <source>
        <dbReference type="SAM" id="MobiDB-lite"/>
    </source>
</evidence>
<organism evidence="2 3">
    <name type="scientific">Paraglomus occultum</name>
    <dbReference type="NCBI Taxonomy" id="144539"/>
    <lineage>
        <taxon>Eukaryota</taxon>
        <taxon>Fungi</taxon>
        <taxon>Fungi incertae sedis</taxon>
        <taxon>Mucoromycota</taxon>
        <taxon>Glomeromycotina</taxon>
        <taxon>Glomeromycetes</taxon>
        <taxon>Paraglomerales</taxon>
        <taxon>Paraglomeraceae</taxon>
        <taxon>Paraglomus</taxon>
    </lineage>
</organism>
<sequence>LGESALRAIKNTQSEAVRQEPDTPTIDSQNEDAPELSLRRFLVRPKKTSSELIESSTTTQPDKSSTSSSPTTQSRTVPNSTRKNSTCSTVTEKNSEKKSSIDSEAVRVQNIEEIESVSRTSIGGIEAIPINEIWNASSTAQTDSDNDNLLDEMEKTSEYNSDSESYDSDDLPNPNIDRQRIWRKYKYLNRADCPKSECLYASEKVQPEGWIIRQEYPHCYRYFHNLYEFERWHESIPEYQRTFHEVIRIGQPQKIKIDMDGELEKFASYPDPLDRIKKAFGQKSFDGYIANTRLHTWQKSTDIMRKKDEISLYINNALRISIKEITGLNLSKNDIIIADSSNEMKWSKHLILP</sequence>